<protein>
    <submittedName>
        <fullName evidence="1">TetR/AcrR family transcriptional regulator</fullName>
    </submittedName>
</protein>
<gene>
    <name evidence="1" type="ORF">PQR62_16430</name>
</gene>
<evidence type="ECO:0000313" key="2">
    <source>
        <dbReference type="Proteomes" id="UP001629246"/>
    </source>
</evidence>
<dbReference type="Gene3D" id="1.10.357.10">
    <property type="entry name" value="Tetracycline Repressor, domain 2"/>
    <property type="match status" value="1"/>
</dbReference>
<accession>A0ABW9AC39</accession>
<organism evidence="1 2">
    <name type="scientific">Herbaspirillum lusitanum</name>
    <dbReference type="NCBI Taxonomy" id="213312"/>
    <lineage>
        <taxon>Bacteria</taxon>
        <taxon>Pseudomonadati</taxon>
        <taxon>Pseudomonadota</taxon>
        <taxon>Betaproteobacteria</taxon>
        <taxon>Burkholderiales</taxon>
        <taxon>Oxalobacteraceae</taxon>
        <taxon>Herbaspirillum</taxon>
    </lineage>
</organism>
<dbReference type="Proteomes" id="UP001629246">
    <property type="component" value="Unassembled WGS sequence"/>
</dbReference>
<dbReference type="SUPFAM" id="SSF46689">
    <property type="entry name" value="Homeodomain-like"/>
    <property type="match status" value="1"/>
</dbReference>
<keyword evidence="2" id="KW-1185">Reference proteome</keyword>
<dbReference type="EMBL" id="JAQQFM010000007">
    <property type="protein sequence ID" value="MFL9925867.1"/>
    <property type="molecule type" value="Genomic_DNA"/>
</dbReference>
<dbReference type="RefSeq" id="WP_408159068.1">
    <property type="nucleotide sequence ID" value="NZ_JAQQFM010000007.1"/>
</dbReference>
<proteinExistence type="predicted"/>
<evidence type="ECO:0000313" key="1">
    <source>
        <dbReference type="EMBL" id="MFL9925867.1"/>
    </source>
</evidence>
<dbReference type="InterPro" id="IPR009057">
    <property type="entry name" value="Homeodomain-like_sf"/>
</dbReference>
<sequence length="245" mass="27672">MAIAARTSDLDEADGVKVELVIEEGVRFDVLLDEKSRDRNFGKRDRTRFQVMACVARQLLDEPAKNPSIEAVLDETGLSRGTFYNNFTDMDGAIETVLSAFFEALWAHRPKADTAKSTQENYDPLYDANLWYCQSYETNAGLFAAFTRVAAYTPTLLRMREEMNASWVERVISATVKKRGHAFSAAERKAFQGALRLMVAMSIEALRERYIHLDALLSNSFPDATAMAVGLTEIWQETIQRHIKS</sequence>
<name>A0ABW9AC39_9BURK</name>
<comment type="caution">
    <text evidence="1">The sequence shown here is derived from an EMBL/GenBank/DDBJ whole genome shotgun (WGS) entry which is preliminary data.</text>
</comment>
<reference evidence="1 2" key="1">
    <citation type="journal article" date="2024" name="Chem. Sci.">
        <title>Discovery of megapolipeptins by genome mining of a Burkholderiales bacteria collection.</title>
        <authorList>
            <person name="Paulo B.S."/>
            <person name="Recchia M.J.J."/>
            <person name="Lee S."/>
            <person name="Fergusson C.H."/>
            <person name="Romanowski S.B."/>
            <person name="Hernandez A."/>
            <person name="Krull N."/>
            <person name="Liu D.Y."/>
            <person name="Cavanagh H."/>
            <person name="Bos A."/>
            <person name="Gray C.A."/>
            <person name="Murphy B.T."/>
            <person name="Linington R.G."/>
            <person name="Eustaquio A.S."/>
        </authorList>
    </citation>
    <scope>NUCLEOTIDE SEQUENCE [LARGE SCALE GENOMIC DNA]</scope>
    <source>
        <strain evidence="1 2">RL21-008-BIB-A</strain>
    </source>
</reference>